<dbReference type="PROSITE" id="PS50943">
    <property type="entry name" value="HTH_CROC1"/>
    <property type="match status" value="1"/>
</dbReference>
<evidence type="ECO:0000313" key="3">
    <source>
        <dbReference type="Proteomes" id="UP001183176"/>
    </source>
</evidence>
<dbReference type="SMART" id="SM00530">
    <property type="entry name" value="HTH_XRE"/>
    <property type="match status" value="1"/>
</dbReference>
<dbReference type="PANTHER" id="PTHR35010">
    <property type="entry name" value="BLL4672 PROTEIN-RELATED"/>
    <property type="match status" value="1"/>
</dbReference>
<organism evidence="2 3">
    <name type="scientific">Jatrophihabitans lederbergiae</name>
    <dbReference type="NCBI Taxonomy" id="3075547"/>
    <lineage>
        <taxon>Bacteria</taxon>
        <taxon>Bacillati</taxon>
        <taxon>Actinomycetota</taxon>
        <taxon>Actinomycetes</taxon>
        <taxon>Jatrophihabitantales</taxon>
        <taxon>Jatrophihabitantaceae</taxon>
        <taxon>Jatrophihabitans</taxon>
    </lineage>
</organism>
<dbReference type="SUPFAM" id="SSF47413">
    <property type="entry name" value="lambda repressor-like DNA-binding domains"/>
    <property type="match status" value="1"/>
</dbReference>
<name>A0ABU2JAW2_9ACTN</name>
<dbReference type="InterPro" id="IPR010982">
    <property type="entry name" value="Lambda_DNA-bd_dom_sf"/>
</dbReference>
<dbReference type="InterPro" id="IPR041413">
    <property type="entry name" value="MLTR_LBD"/>
</dbReference>
<dbReference type="EMBL" id="JAVREH010000014">
    <property type="protein sequence ID" value="MDT0262125.1"/>
    <property type="molecule type" value="Genomic_DNA"/>
</dbReference>
<gene>
    <name evidence="2" type="ORF">RM423_12055</name>
</gene>
<dbReference type="InterPro" id="IPR001387">
    <property type="entry name" value="Cro/C1-type_HTH"/>
</dbReference>
<feature type="domain" description="HTH cro/C1-type" evidence="1">
    <location>
        <begin position="15"/>
        <end position="69"/>
    </location>
</feature>
<reference evidence="3" key="1">
    <citation type="submission" date="2023-07" db="EMBL/GenBank/DDBJ databases">
        <title>30 novel species of actinomycetes from the DSMZ collection.</title>
        <authorList>
            <person name="Nouioui I."/>
        </authorList>
    </citation>
    <scope>NUCLEOTIDE SEQUENCE [LARGE SCALE GENOMIC DNA]</scope>
    <source>
        <strain evidence="3">DSM 44399</strain>
    </source>
</reference>
<dbReference type="Gene3D" id="3.30.450.180">
    <property type="match status" value="1"/>
</dbReference>
<dbReference type="Pfam" id="PF13560">
    <property type="entry name" value="HTH_31"/>
    <property type="match status" value="1"/>
</dbReference>
<dbReference type="Proteomes" id="UP001183176">
    <property type="component" value="Unassembled WGS sequence"/>
</dbReference>
<dbReference type="Pfam" id="PF17765">
    <property type="entry name" value="MLTR_LBD"/>
    <property type="match status" value="1"/>
</dbReference>
<dbReference type="CDD" id="cd00093">
    <property type="entry name" value="HTH_XRE"/>
    <property type="match status" value="1"/>
</dbReference>
<protein>
    <submittedName>
        <fullName evidence="2">Helix-turn-helix transcriptional regulator</fullName>
    </submittedName>
</protein>
<sequence>MTQQLDQRYVFGDLLRDWRRSRNVTQMALANKAEISPRHLSFVENGRSTPSRSLVIRLAGHLEVPLRGRNQLLLAAGFAPEYSKQELDGPRLSMVRMAISKVLTGHDPYPALVVDHSWNLVEANASASLLIAELPADLLAEPCNMLRISLHPRGLAPRILNLEEWTEHVLDRLRRQMRISGDRELVKLHAELTGYTGNRAPRQDAPSRNPVAGDVIVPMRLQHGEHVLSLFSTVTTFGTPRDITVEELAIEAFYPADEETSELLRSL</sequence>
<accession>A0ABU2JAW2</accession>
<evidence type="ECO:0000259" key="1">
    <source>
        <dbReference type="PROSITE" id="PS50943"/>
    </source>
</evidence>
<evidence type="ECO:0000313" key="2">
    <source>
        <dbReference type="EMBL" id="MDT0262125.1"/>
    </source>
</evidence>
<dbReference type="RefSeq" id="WP_311423276.1">
    <property type="nucleotide sequence ID" value="NZ_JAVREH010000014.1"/>
</dbReference>
<keyword evidence="3" id="KW-1185">Reference proteome</keyword>
<dbReference type="Gene3D" id="1.10.260.40">
    <property type="entry name" value="lambda repressor-like DNA-binding domains"/>
    <property type="match status" value="1"/>
</dbReference>
<dbReference type="PANTHER" id="PTHR35010:SF4">
    <property type="entry name" value="BLL5781 PROTEIN"/>
    <property type="match status" value="1"/>
</dbReference>
<proteinExistence type="predicted"/>
<comment type="caution">
    <text evidence="2">The sequence shown here is derived from an EMBL/GenBank/DDBJ whole genome shotgun (WGS) entry which is preliminary data.</text>
</comment>